<dbReference type="Gene3D" id="2.30.38.10">
    <property type="entry name" value="Luciferase, Domain 3"/>
    <property type="match status" value="1"/>
</dbReference>
<dbReference type="GO" id="GO:0031177">
    <property type="term" value="F:phosphopantetheine binding"/>
    <property type="evidence" value="ECO:0007669"/>
    <property type="project" value="InterPro"/>
</dbReference>
<evidence type="ECO:0000259" key="4">
    <source>
        <dbReference type="PROSITE" id="PS50075"/>
    </source>
</evidence>
<dbReference type="RefSeq" id="XP_040697452.1">
    <property type="nucleotide sequence ID" value="XM_040852940.1"/>
</dbReference>
<dbReference type="STRING" id="1036612.A0A1L9T2I5"/>
<organism evidence="5 6">
    <name type="scientific">Aspergillus sydowii CBS 593.65</name>
    <dbReference type="NCBI Taxonomy" id="1036612"/>
    <lineage>
        <taxon>Eukaryota</taxon>
        <taxon>Fungi</taxon>
        <taxon>Dikarya</taxon>
        <taxon>Ascomycota</taxon>
        <taxon>Pezizomycotina</taxon>
        <taxon>Eurotiomycetes</taxon>
        <taxon>Eurotiomycetidae</taxon>
        <taxon>Eurotiales</taxon>
        <taxon>Aspergillaceae</taxon>
        <taxon>Aspergillus</taxon>
        <taxon>Aspergillus subgen. Nidulantes</taxon>
    </lineage>
</organism>
<dbReference type="SUPFAM" id="SSF56801">
    <property type="entry name" value="Acetyl-CoA synthetase-like"/>
    <property type="match status" value="2"/>
</dbReference>
<dbReference type="GeneID" id="63769013"/>
<dbReference type="SMART" id="SM00823">
    <property type="entry name" value="PKS_PP"/>
    <property type="match status" value="2"/>
</dbReference>
<dbReference type="CDD" id="cd19545">
    <property type="entry name" value="FUM14_C_NRPS-like"/>
    <property type="match status" value="1"/>
</dbReference>
<dbReference type="Pfam" id="PF00501">
    <property type="entry name" value="AMP-binding"/>
    <property type="match status" value="1"/>
</dbReference>
<keyword evidence="2" id="KW-0597">Phosphoprotein</keyword>
<dbReference type="SUPFAM" id="SSF52777">
    <property type="entry name" value="CoA-dependent acyltransferases"/>
    <property type="match status" value="2"/>
</dbReference>
<evidence type="ECO:0000256" key="1">
    <source>
        <dbReference type="ARBA" id="ARBA00022450"/>
    </source>
</evidence>
<proteinExistence type="predicted"/>
<dbReference type="Pfam" id="PF00550">
    <property type="entry name" value="PP-binding"/>
    <property type="match status" value="2"/>
</dbReference>
<dbReference type="InterPro" id="IPR009081">
    <property type="entry name" value="PP-bd_ACP"/>
</dbReference>
<evidence type="ECO:0000313" key="5">
    <source>
        <dbReference type="EMBL" id="OJJ53646.1"/>
    </source>
</evidence>
<dbReference type="SMART" id="SM01294">
    <property type="entry name" value="PKS_PP_betabranch"/>
    <property type="match status" value="1"/>
</dbReference>
<dbReference type="InterPro" id="IPR045851">
    <property type="entry name" value="AMP-bd_C_sf"/>
</dbReference>
<name>A0A1L9T2I5_9EURO</name>
<dbReference type="GO" id="GO:0005737">
    <property type="term" value="C:cytoplasm"/>
    <property type="evidence" value="ECO:0007669"/>
    <property type="project" value="TreeGrafter"/>
</dbReference>
<keyword evidence="1" id="KW-0596">Phosphopantetheine</keyword>
<gene>
    <name evidence="5" type="ORF">ASPSYDRAFT_94156</name>
</gene>
<keyword evidence="3" id="KW-0436">Ligase</keyword>
<dbReference type="GO" id="GO:0043041">
    <property type="term" value="P:amino acid activation for nonribosomal peptide biosynthetic process"/>
    <property type="evidence" value="ECO:0007669"/>
    <property type="project" value="TreeGrafter"/>
</dbReference>
<dbReference type="GO" id="GO:0016874">
    <property type="term" value="F:ligase activity"/>
    <property type="evidence" value="ECO:0007669"/>
    <property type="project" value="UniProtKB-KW"/>
</dbReference>
<dbReference type="SUPFAM" id="SSF47336">
    <property type="entry name" value="ACP-like"/>
    <property type="match status" value="2"/>
</dbReference>
<dbReference type="FunFam" id="3.30.300.30:FF:000015">
    <property type="entry name" value="Nonribosomal peptide synthase SidD"/>
    <property type="match status" value="2"/>
</dbReference>
<dbReference type="InterPro" id="IPR000873">
    <property type="entry name" value="AMP-dep_synth/lig_dom"/>
</dbReference>
<dbReference type="VEuPathDB" id="FungiDB:ASPSYDRAFT_94156"/>
<protein>
    <recommendedName>
        <fullName evidence="4">Carrier domain-containing protein</fullName>
    </recommendedName>
</protein>
<evidence type="ECO:0000256" key="2">
    <source>
        <dbReference type="ARBA" id="ARBA00022553"/>
    </source>
</evidence>
<dbReference type="InterPro" id="IPR023213">
    <property type="entry name" value="CAT-like_dom_sf"/>
</dbReference>
<dbReference type="Gene3D" id="3.40.50.12780">
    <property type="entry name" value="N-terminal domain of ligase-like"/>
    <property type="match status" value="2"/>
</dbReference>
<dbReference type="PANTHER" id="PTHR45527:SF3">
    <property type="entry name" value="SIDEROPHORE SYNTHETASE (EUROFUNG)"/>
    <property type="match status" value="1"/>
</dbReference>
<dbReference type="CDD" id="cd05918">
    <property type="entry name" value="A_NRPS_SidN3_like"/>
    <property type="match status" value="1"/>
</dbReference>
<sequence length="1274" mass="139653">MRSKSDPRSIGQMTGCVGWVVEPDDHQRLVSLGMVGELLVEGPNLARGYLRDTKRTAEVFIKAPIWFGEYCRRFNRTIKRVGRMYKTGDLVRYNPDGSLTFVGRKDTQIKLHGQRVELGEVEHHIRASLTGNDTPPVIAEVVTPCGSAHPLLVAFIAVGDTANQGPDPVQQAALKRWVRGLGDWLAERLPRYMVPSAYVAVDTIPLTATGKTDRRRLREIGGALTPEQLADLLLPCRSALCSPATAMERKLRGLWASVLDLPPDRISADDNFLRIGGDSILAVQLVGVARDQGLSMTVTDVFNTPRLCEMAQIVKTEGYAEETIAPFSLLPPGTDLDVAQAQAASLCGVDRNLVEDIFPCTPLQEGMIAMTSKRPGDYVRQTVLQLSGDGEAVRLERAWREAAAAIPILRTRIVDQAGKGLVQVLVAGPGTFTASQDLEAYLQKDMQEPMGLGTPPCSVWNHLQSSAGGRAYYGHSQNTLVPFQGLIRHILRTTESASEYWQNQLCGSEAVPFPSLPSPGYQPQADDVVQCRISGLQWPRNDITASTAVRAAWAILWGSTPMPVPGVERIAGPTIATVPVRVRLQWGADVQDLLHQIQTQGISMTTYEQTGLQYIRQISLDVERCCQFHSLLVVQPSARRDRTQFMVAREEGDDATWLNHFNTYAIMLECHLEEDGIQARISFDSDVMDRARVQRMAWQLEHVLREVCAQRDGPLPIRDLCGPSPEDHMELEKWNKKVPRRVSRCVHELIAERCHVQPDAPAVCAWDGDFTYGELDQLSSVLATHLIELGVGPAVFVPLCCEKSRWTTVAILGVMKAGGAFVLLDTQSRVLQFSSYGFDVSLFDSLTTLLMGGCVCVPSDAQRNHDLALAMRVLAVNFAMLTPSVLSILEPEKVPGLKAVVLGGERIPSIMVKRWSPSVSLALAYDPTECSVVSTTRTDVGPATDSCNMGYGTGCVPWIVDAQNHERLQPIGAIGELLIEGPIVGHGYLNDPDKTAAAFIDPPAWLRNFRAAHPGNPGGDRVYKTGDLVQYTADGSLRFIGRKDMQVKLRGQRIELGEVEYHTRKCFQEARDVVAEVVTPTGEGRAPMLVAFVWVNSNLDEDRVDDIFIPPTDAFRAAIPAAEVRLHDAVPVYMVPAVFLPLAAVPLTATGKTDRRRLRERAAALSRAEIESYSVSAGAKRAPATAAERTLQRLWARVLNIPPDAIGADDSFFRLGGDSLAAMQVATLSRSAGVNVSVADIFTHRKLSTITGNLPRQDSHDTPVQCDPKCPSMF</sequence>
<dbReference type="AlphaFoldDB" id="A0A1L9T2I5"/>
<accession>A0A1L9T2I5</accession>
<dbReference type="GO" id="GO:0044550">
    <property type="term" value="P:secondary metabolite biosynthetic process"/>
    <property type="evidence" value="ECO:0007669"/>
    <property type="project" value="TreeGrafter"/>
</dbReference>
<dbReference type="InterPro" id="IPR020806">
    <property type="entry name" value="PKS_PP-bd"/>
</dbReference>
<dbReference type="InterPro" id="IPR036736">
    <property type="entry name" value="ACP-like_sf"/>
</dbReference>
<dbReference type="FunFam" id="1.10.1200.10:FF:000005">
    <property type="entry name" value="Nonribosomal peptide synthetase 1"/>
    <property type="match status" value="2"/>
</dbReference>
<reference evidence="6" key="1">
    <citation type="journal article" date="2017" name="Genome Biol.">
        <title>Comparative genomics reveals high biological diversity and specific adaptations in the industrially and medically important fungal genus Aspergillus.</title>
        <authorList>
            <person name="de Vries R.P."/>
            <person name="Riley R."/>
            <person name="Wiebenga A."/>
            <person name="Aguilar-Osorio G."/>
            <person name="Amillis S."/>
            <person name="Uchima C.A."/>
            <person name="Anderluh G."/>
            <person name="Asadollahi M."/>
            <person name="Askin M."/>
            <person name="Barry K."/>
            <person name="Battaglia E."/>
            <person name="Bayram O."/>
            <person name="Benocci T."/>
            <person name="Braus-Stromeyer S.A."/>
            <person name="Caldana C."/>
            <person name="Canovas D."/>
            <person name="Cerqueira G.C."/>
            <person name="Chen F."/>
            <person name="Chen W."/>
            <person name="Choi C."/>
            <person name="Clum A."/>
            <person name="Dos Santos R.A."/>
            <person name="Damasio A.R."/>
            <person name="Diallinas G."/>
            <person name="Emri T."/>
            <person name="Fekete E."/>
            <person name="Flipphi M."/>
            <person name="Freyberg S."/>
            <person name="Gallo A."/>
            <person name="Gournas C."/>
            <person name="Habgood R."/>
            <person name="Hainaut M."/>
            <person name="Harispe M.L."/>
            <person name="Henrissat B."/>
            <person name="Hilden K.S."/>
            <person name="Hope R."/>
            <person name="Hossain A."/>
            <person name="Karabika E."/>
            <person name="Karaffa L."/>
            <person name="Karanyi Z."/>
            <person name="Krasevec N."/>
            <person name="Kuo A."/>
            <person name="Kusch H."/>
            <person name="LaButti K."/>
            <person name="Lagendijk E.L."/>
            <person name="Lapidus A."/>
            <person name="Levasseur A."/>
            <person name="Lindquist E."/>
            <person name="Lipzen A."/>
            <person name="Logrieco A.F."/>
            <person name="MacCabe A."/>
            <person name="Maekelae M.R."/>
            <person name="Malavazi I."/>
            <person name="Melin P."/>
            <person name="Meyer V."/>
            <person name="Mielnichuk N."/>
            <person name="Miskei M."/>
            <person name="Molnar A.P."/>
            <person name="Mule G."/>
            <person name="Ngan C.Y."/>
            <person name="Orejas M."/>
            <person name="Orosz E."/>
            <person name="Ouedraogo J.P."/>
            <person name="Overkamp K.M."/>
            <person name="Park H.-S."/>
            <person name="Perrone G."/>
            <person name="Piumi F."/>
            <person name="Punt P.J."/>
            <person name="Ram A.F."/>
            <person name="Ramon A."/>
            <person name="Rauscher S."/>
            <person name="Record E."/>
            <person name="Riano-Pachon D.M."/>
            <person name="Robert V."/>
            <person name="Roehrig J."/>
            <person name="Ruller R."/>
            <person name="Salamov A."/>
            <person name="Salih N.S."/>
            <person name="Samson R.A."/>
            <person name="Sandor E."/>
            <person name="Sanguinetti M."/>
            <person name="Schuetze T."/>
            <person name="Sepcic K."/>
            <person name="Shelest E."/>
            <person name="Sherlock G."/>
            <person name="Sophianopoulou V."/>
            <person name="Squina F.M."/>
            <person name="Sun H."/>
            <person name="Susca A."/>
            <person name="Todd R.B."/>
            <person name="Tsang A."/>
            <person name="Unkles S.E."/>
            <person name="van de Wiele N."/>
            <person name="van Rossen-Uffink D."/>
            <person name="Oliveira J.V."/>
            <person name="Vesth T.C."/>
            <person name="Visser J."/>
            <person name="Yu J.-H."/>
            <person name="Zhou M."/>
            <person name="Andersen M.R."/>
            <person name="Archer D.B."/>
            <person name="Baker S.E."/>
            <person name="Benoit I."/>
            <person name="Brakhage A.A."/>
            <person name="Braus G.H."/>
            <person name="Fischer R."/>
            <person name="Frisvad J.C."/>
            <person name="Goldman G.H."/>
            <person name="Houbraken J."/>
            <person name="Oakley B."/>
            <person name="Pocsi I."/>
            <person name="Scazzocchio C."/>
            <person name="Seiboth B."/>
            <person name="vanKuyk P.A."/>
            <person name="Wortman J."/>
            <person name="Dyer P.S."/>
            <person name="Grigoriev I.V."/>
        </authorList>
    </citation>
    <scope>NUCLEOTIDE SEQUENCE [LARGE SCALE GENOMIC DNA]</scope>
    <source>
        <strain evidence="6">CBS 593.65</strain>
    </source>
</reference>
<dbReference type="Gene3D" id="3.30.300.30">
    <property type="match status" value="2"/>
</dbReference>
<dbReference type="InterPro" id="IPR042099">
    <property type="entry name" value="ANL_N_sf"/>
</dbReference>
<dbReference type="Proteomes" id="UP000184356">
    <property type="component" value="Unassembled WGS sequence"/>
</dbReference>
<feature type="domain" description="Carrier" evidence="4">
    <location>
        <begin position="242"/>
        <end position="318"/>
    </location>
</feature>
<dbReference type="Gene3D" id="3.30.559.30">
    <property type="entry name" value="Nonribosomal peptide synthetase, condensation domain"/>
    <property type="match status" value="1"/>
</dbReference>
<dbReference type="PROSITE" id="PS50075">
    <property type="entry name" value="CARRIER"/>
    <property type="match status" value="2"/>
</dbReference>
<evidence type="ECO:0000256" key="3">
    <source>
        <dbReference type="ARBA" id="ARBA00022598"/>
    </source>
</evidence>
<dbReference type="OrthoDB" id="416786at2759"/>
<dbReference type="EMBL" id="KV878596">
    <property type="protein sequence ID" value="OJJ53646.1"/>
    <property type="molecule type" value="Genomic_DNA"/>
</dbReference>
<dbReference type="PANTHER" id="PTHR45527">
    <property type="entry name" value="NONRIBOSOMAL PEPTIDE SYNTHETASE"/>
    <property type="match status" value="1"/>
</dbReference>
<dbReference type="Gene3D" id="3.30.559.10">
    <property type="entry name" value="Chloramphenicol acetyltransferase-like domain"/>
    <property type="match status" value="1"/>
</dbReference>
<feature type="domain" description="Carrier" evidence="4">
    <location>
        <begin position="1182"/>
        <end position="1258"/>
    </location>
</feature>
<evidence type="ECO:0000313" key="6">
    <source>
        <dbReference type="Proteomes" id="UP000184356"/>
    </source>
</evidence>
<keyword evidence="6" id="KW-1185">Reference proteome</keyword>
<dbReference type="Gene3D" id="1.10.1200.10">
    <property type="entry name" value="ACP-like"/>
    <property type="match status" value="2"/>
</dbReference>